<evidence type="ECO:0000313" key="3">
    <source>
        <dbReference type="Proteomes" id="UP000007879"/>
    </source>
</evidence>
<accession>A0AAN0JN58</accession>
<reference evidence="3" key="1">
    <citation type="journal article" date="2010" name="Nature">
        <title>The Amphimedon queenslandica genome and the evolution of animal complexity.</title>
        <authorList>
            <person name="Srivastava M."/>
            <person name="Simakov O."/>
            <person name="Chapman J."/>
            <person name="Fahey B."/>
            <person name="Gauthier M.E."/>
            <person name="Mitros T."/>
            <person name="Richards G.S."/>
            <person name="Conaco C."/>
            <person name="Dacre M."/>
            <person name="Hellsten U."/>
            <person name="Larroux C."/>
            <person name="Putnam N.H."/>
            <person name="Stanke M."/>
            <person name="Adamska M."/>
            <person name="Darling A."/>
            <person name="Degnan S.M."/>
            <person name="Oakley T.H."/>
            <person name="Plachetzki D.C."/>
            <person name="Zhai Y."/>
            <person name="Adamski M."/>
            <person name="Calcino A."/>
            <person name="Cummins S.F."/>
            <person name="Goodstein D.M."/>
            <person name="Harris C."/>
            <person name="Jackson D.J."/>
            <person name="Leys S.P."/>
            <person name="Shu S."/>
            <person name="Woodcroft B.J."/>
            <person name="Vervoort M."/>
            <person name="Kosik K.S."/>
            <person name="Manning G."/>
            <person name="Degnan B.M."/>
            <person name="Rokhsar D.S."/>
        </authorList>
    </citation>
    <scope>NUCLEOTIDE SEQUENCE [LARGE SCALE GENOMIC DNA]</scope>
</reference>
<evidence type="ECO:0000256" key="1">
    <source>
        <dbReference type="SAM" id="Phobius"/>
    </source>
</evidence>
<dbReference type="Proteomes" id="UP000007879">
    <property type="component" value="Unassembled WGS sequence"/>
</dbReference>
<organism evidence="2 3">
    <name type="scientific">Amphimedon queenslandica</name>
    <name type="common">Sponge</name>
    <dbReference type="NCBI Taxonomy" id="400682"/>
    <lineage>
        <taxon>Eukaryota</taxon>
        <taxon>Metazoa</taxon>
        <taxon>Porifera</taxon>
        <taxon>Demospongiae</taxon>
        <taxon>Heteroscleromorpha</taxon>
        <taxon>Haplosclerida</taxon>
        <taxon>Niphatidae</taxon>
        <taxon>Amphimedon</taxon>
    </lineage>
</organism>
<evidence type="ECO:0000313" key="2">
    <source>
        <dbReference type="EnsemblMetazoa" id="XP_019858251.1"/>
    </source>
</evidence>
<keyword evidence="1" id="KW-0472">Membrane</keyword>
<keyword evidence="3" id="KW-1185">Reference proteome</keyword>
<feature type="transmembrane region" description="Helical" evidence="1">
    <location>
        <begin position="6"/>
        <end position="29"/>
    </location>
</feature>
<proteinExistence type="predicted"/>
<dbReference type="SUPFAM" id="SSF49265">
    <property type="entry name" value="Fibronectin type III"/>
    <property type="match status" value="1"/>
</dbReference>
<protein>
    <submittedName>
        <fullName evidence="2">Uncharacterized protein</fullName>
    </submittedName>
</protein>
<dbReference type="RefSeq" id="XP_019858251.1">
    <property type="nucleotide sequence ID" value="XM_020002692.1"/>
</dbReference>
<dbReference type="KEGG" id="aqu:109586498"/>
<dbReference type="AlphaFoldDB" id="A0AAN0JN58"/>
<dbReference type="GeneID" id="109586498"/>
<keyword evidence="1" id="KW-0812">Transmembrane</keyword>
<keyword evidence="1" id="KW-1133">Transmembrane helix</keyword>
<dbReference type="EnsemblMetazoa" id="XM_020002692.1">
    <property type="protein sequence ID" value="XP_019858251.1"/>
    <property type="gene ID" value="LOC109586498"/>
</dbReference>
<reference evidence="2" key="2">
    <citation type="submission" date="2024-06" db="UniProtKB">
        <authorList>
            <consortium name="EnsemblMetazoa"/>
        </authorList>
    </citation>
    <scope>IDENTIFICATION</scope>
</reference>
<dbReference type="InterPro" id="IPR036116">
    <property type="entry name" value="FN3_sf"/>
</dbReference>
<name>A0AAN0JN58_AMPQE</name>
<sequence>MLALDLSLAAVTFMIIPTVIVLIQTTYLVKGNAIFVVSPQAVNASLDSTAVFHCACHDCIAQFWTVNDNFADQNGISHTGSDILSNGTKLYTMSIQTSVEFNGSAIQCVIFCCETNPLLRSSVVKLLVQGLLSEVSHASVTQINSTVLSLQYTAPYTLSGVPILHYNILILPTNTSVNITDTQYNIHINDHCISYNISITPWNIVGAGNISTLSDIILYQAPNVTMPLLIEEYNNGTLQVYIEFQYNMSCKGTAPQSVSLAINESKEYHCSLVAPVANNCTVTTEDTDNVNVTINITNALECSAIYGISMSINNTKTTKFTFNISTYHVITAAILSVNDTTVCLECQFKQNSPSTGCYAVFYPINATGEIYHKIVKSLHDTIVSDCISTLPNGVYTSVINPMIKEYNTTLNEANDTIGSVTHPNIAYETIKATGRGTTAGGIQANVAYENIIRGNSVYDIVQEAPTEPTER</sequence>